<feature type="region of interest" description="Disordered" evidence="1">
    <location>
        <begin position="306"/>
        <end position="332"/>
    </location>
</feature>
<feature type="region of interest" description="Disordered" evidence="1">
    <location>
        <begin position="201"/>
        <end position="231"/>
    </location>
</feature>
<feature type="compositionally biased region" description="Polar residues" evidence="1">
    <location>
        <begin position="306"/>
        <end position="321"/>
    </location>
</feature>
<dbReference type="Proteomes" id="UP001219630">
    <property type="component" value="Chromosome"/>
</dbReference>
<dbReference type="EMBL" id="CP114280">
    <property type="protein sequence ID" value="WFN56060.1"/>
    <property type="molecule type" value="Genomic_DNA"/>
</dbReference>
<gene>
    <name evidence="2" type="ORF">O1Q98_01650</name>
</gene>
<name>A0ABY8G7X7_9GAMM</name>
<protein>
    <submittedName>
        <fullName evidence="2">SrfA family protein</fullName>
    </submittedName>
</protein>
<evidence type="ECO:0000313" key="3">
    <source>
        <dbReference type="Proteomes" id="UP001219630"/>
    </source>
</evidence>
<proteinExistence type="predicted"/>
<reference evidence="2 3" key="1">
    <citation type="submission" date="2022-12" db="EMBL/GenBank/DDBJ databases">
        <title>Complete genome sequencing of Dickeya lacustris type strain LMG30899.</title>
        <authorList>
            <person name="Dobhal S."/>
            <person name="Arizala D."/>
            <person name="Arif M."/>
        </authorList>
    </citation>
    <scope>NUCLEOTIDE SEQUENCE [LARGE SCALE GENOMIC DNA]</scope>
    <source>
        <strain evidence="2 3">LMG30899</strain>
    </source>
</reference>
<feature type="compositionally biased region" description="Low complexity" evidence="1">
    <location>
        <begin position="322"/>
        <end position="332"/>
    </location>
</feature>
<sequence length="467" mass="49999">MAKLFLRSGNLDDFLALGENGQPVYASALQLRETLRLRQQQHIADCLAIPQPNDEGDRIDWYAPFTGKITSWMAASDEQRTAALSQLEQYLVTVDALSERARLSDKPAQKRFGVLLSKAFQFPGSNHVYLVDDKPVVTFWGFVSLGKKSRSDVLECLRPAEPVMAPEPAADPLPIVTTHEAEPEPDVSVVAAAVTPIVNEEPPATEPATSPAPVAASTDTSTSGSTNGGTGSSWTRFWWVAPGAALLVTLAFQIRSCVSKPDTLPGIVNAIKPEKRALSPSEPASTDSLPPLKLPLEVATLLPSATPVTDAQKSSPPDSQNTPAATPQATPTAALIPAPKGALVMPADAVKIGSVRFLDGNWQATLMAKNPLTGAPPVFHYQIKGGKGHVRFTYSEGVICQAEIEAGLHQSGNLAINSRYRARCSDGSRYPMPEIICTRQDASEAAECNGRYDADTVLPMTIKRESK</sequence>
<evidence type="ECO:0000313" key="2">
    <source>
        <dbReference type="EMBL" id="WFN56060.1"/>
    </source>
</evidence>
<accession>A0ABY8G7X7</accession>
<dbReference type="NCBIfam" id="NF040486">
    <property type="entry name" value="SrfA_fam"/>
    <property type="match status" value="1"/>
</dbReference>
<feature type="compositionally biased region" description="Low complexity" evidence="1">
    <location>
        <begin position="201"/>
        <end position="225"/>
    </location>
</feature>
<dbReference type="RefSeq" id="WP_125259499.1">
    <property type="nucleotide sequence ID" value="NZ_CP114280.1"/>
</dbReference>
<keyword evidence="3" id="KW-1185">Reference proteome</keyword>
<dbReference type="InterPro" id="IPR047774">
    <property type="entry name" value="SrfA-like"/>
</dbReference>
<evidence type="ECO:0000256" key="1">
    <source>
        <dbReference type="SAM" id="MobiDB-lite"/>
    </source>
</evidence>
<organism evidence="2 3">
    <name type="scientific">Dickeya lacustris</name>
    <dbReference type="NCBI Taxonomy" id="2259638"/>
    <lineage>
        <taxon>Bacteria</taxon>
        <taxon>Pseudomonadati</taxon>
        <taxon>Pseudomonadota</taxon>
        <taxon>Gammaproteobacteria</taxon>
        <taxon>Enterobacterales</taxon>
        <taxon>Pectobacteriaceae</taxon>
        <taxon>Dickeya</taxon>
    </lineage>
</organism>